<proteinExistence type="inferred from homology"/>
<comment type="function">
    <text evidence="7">Involved in the de novo purine biosynthesis. Catalyzes the transfer of formate to 5-phospho-ribosyl-glycinamide (GAR), producing 5-phospho-ribosyl-N-formylglycinamide (FGAR). Formate is provided by PurU via hydrolysis of 10-formyl-tetrahydrofolate.</text>
</comment>
<dbReference type="SUPFAM" id="SSF52440">
    <property type="entry name" value="PreATP-grasp domain"/>
    <property type="match status" value="1"/>
</dbReference>
<keyword evidence="1 7" id="KW-0436">Ligase</keyword>
<evidence type="ECO:0000313" key="10">
    <source>
        <dbReference type="Proteomes" id="UP000442535"/>
    </source>
</evidence>
<dbReference type="NCBIfam" id="NF006766">
    <property type="entry name" value="PRK09288.1"/>
    <property type="match status" value="1"/>
</dbReference>
<dbReference type="GO" id="GO:0005829">
    <property type="term" value="C:cytosol"/>
    <property type="evidence" value="ECO:0007669"/>
    <property type="project" value="TreeGrafter"/>
</dbReference>
<dbReference type="EC" id="6.3.1.21" evidence="7"/>
<dbReference type="PROSITE" id="PS50975">
    <property type="entry name" value="ATP_GRASP"/>
    <property type="match status" value="1"/>
</dbReference>
<dbReference type="UniPathway" id="UPA00074">
    <property type="reaction ID" value="UER00127"/>
</dbReference>
<keyword evidence="5 7" id="KW-0067">ATP-binding</keyword>
<evidence type="ECO:0000313" key="9">
    <source>
        <dbReference type="EMBL" id="MST49170.1"/>
    </source>
</evidence>
<feature type="binding site" evidence="7">
    <location>
        <begin position="395"/>
        <end position="396"/>
    </location>
    <ligand>
        <name>N(1)-(5-phospho-beta-D-ribosyl)glycinamide</name>
        <dbReference type="ChEBI" id="CHEBI:143788"/>
    </ligand>
</feature>
<feature type="binding site" evidence="7">
    <location>
        <begin position="156"/>
        <end position="161"/>
    </location>
    <ligand>
        <name>ATP</name>
        <dbReference type="ChEBI" id="CHEBI:30616"/>
    </ligand>
</feature>
<dbReference type="InterPro" id="IPR011054">
    <property type="entry name" value="Rudment_hybrid_motif"/>
</dbReference>
<keyword evidence="3 7" id="KW-0547">Nucleotide-binding</keyword>
<dbReference type="InterPro" id="IPR003135">
    <property type="entry name" value="ATP-grasp_carboxylate-amine"/>
</dbReference>
<name>A0A7K0K279_9ACTO</name>
<dbReference type="EMBL" id="VUMY01000004">
    <property type="protein sequence ID" value="MST49170.1"/>
    <property type="molecule type" value="Genomic_DNA"/>
</dbReference>
<evidence type="ECO:0000256" key="5">
    <source>
        <dbReference type="ARBA" id="ARBA00022840"/>
    </source>
</evidence>
<dbReference type="Gene3D" id="3.40.50.20">
    <property type="match status" value="1"/>
</dbReference>
<keyword evidence="10" id="KW-1185">Reference proteome</keyword>
<feature type="binding site" evidence="7">
    <location>
        <begin position="18"/>
        <end position="19"/>
    </location>
    <ligand>
        <name>N(1)-(5-phospho-beta-D-ribosyl)glycinamide</name>
        <dbReference type="ChEBI" id="CHEBI:143788"/>
    </ligand>
</feature>
<dbReference type="Pfam" id="PF21244">
    <property type="entry name" value="PurT_C"/>
    <property type="match status" value="1"/>
</dbReference>
<evidence type="ECO:0000256" key="6">
    <source>
        <dbReference type="ARBA" id="ARBA00022842"/>
    </source>
</evidence>
<dbReference type="Pfam" id="PF02222">
    <property type="entry name" value="ATP-grasp"/>
    <property type="match status" value="2"/>
</dbReference>
<gene>
    <name evidence="7 9" type="primary">purT</name>
    <name evidence="9" type="ORF">FYJ63_02725</name>
</gene>
<organism evidence="9 10">
    <name type="scientific">Mobiluncus porci</name>
    <dbReference type="NCBI Taxonomy" id="2652278"/>
    <lineage>
        <taxon>Bacteria</taxon>
        <taxon>Bacillati</taxon>
        <taxon>Actinomycetota</taxon>
        <taxon>Actinomycetes</taxon>
        <taxon>Actinomycetales</taxon>
        <taxon>Actinomycetaceae</taxon>
        <taxon>Mobiluncus</taxon>
    </lineage>
</organism>
<comment type="caution">
    <text evidence="9">The sequence shown here is derived from an EMBL/GenBank/DDBJ whole genome shotgun (WGS) entry which is preliminary data.</text>
</comment>
<dbReference type="InterPro" id="IPR048740">
    <property type="entry name" value="PurT_C"/>
</dbReference>
<evidence type="ECO:0000256" key="1">
    <source>
        <dbReference type="ARBA" id="ARBA00022598"/>
    </source>
</evidence>
<dbReference type="Pfam" id="PF22660">
    <property type="entry name" value="RS_preATP-grasp-like"/>
    <property type="match status" value="1"/>
</dbReference>
<dbReference type="Gene3D" id="3.30.1490.20">
    <property type="entry name" value="ATP-grasp fold, A domain"/>
    <property type="match status" value="1"/>
</dbReference>
<feature type="binding site" evidence="7">
    <location>
        <position position="308"/>
    </location>
    <ligand>
        <name>Mg(2+)</name>
        <dbReference type="ChEBI" id="CHEBI:18420"/>
    </ligand>
</feature>
<comment type="subunit">
    <text evidence="7">Homodimer.</text>
</comment>
<dbReference type="GO" id="GO:0000287">
    <property type="term" value="F:magnesium ion binding"/>
    <property type="evidence" value="ECO:0007669"/>
    <property type="project" value="InterPro"/>
</dbReference>
<dbReference type="HAMAP" id="MF_01643">
    <property type="entry name" value="PurT"/>
    <property type="match status" value="1"/>
</dbReference>
<comment type="pathway">
    <text evidence="7">Purine metabolism; IMP biosynthesis via de novo pathway; N(2)-formyl-N(1)-(5-phospho-D-ribosyl)glycinamide from N(1)-(5-phospho-D-ribosyl)glycinamide (formate route): step 1/1.</text>
</comment>
<evidence type="ECO:0000256" key="3">
    <source>
        <dbReference type="ARBA" id="ARBA00022741"/>
    </source>
</evidence>
<comment type="catalytic activity">
    <reaction evidence="7">
        <text>N(1)-(5-phospho-beta-D-ribosyl)glycinamide + formate + ATP = N(2)-formyl-N(1)-(5-phospho-beta-D-ribosyl)glycinamide + ADP + phosphate + H(+)</text>
        <dbReference type="Rhea" id="RHEA:24829"/>
        <dbReference type="ChEBI" id="CHEBI:15378"/>
        <dbReference type="ChEBI" id="CHEBI:15740"/>
        <dbReference type="ChEBI" id="CHEBI:30616"/>
        <dbReference type="ChEBI" id="CHEBI:43474"/>
        <dbReference type="ChEBI" id="CHEBI:143788"/>
        <dbReference type="ChEBI" id="CHEBI:147286"/>
        <dbReference type="ChEBI" id="CHEBI:456216"/>
        <dbReference type="EC" id="6.3.1.21"/>
    </reaction>
</comment>
<feature type="binding site" evidence="7">
    <location>
        <begin position="191"/>
        <end position="194"/>
    </location>
    <ligand>
        <name>ATP</name>
        <dbReference type="ChEBI" id="CHEBI:30616"/>
    </ligand>
</feature>
<dbReference type="GO" id="GO:0005524">
    <property type="term" value="F:ATP binding"/>
    <property type="evidence" value="ECO:0007669"/>
    <property type="project" value="UniProtKB-UniRule"/>
</dbReference>
<dbReference type="RefSeq" id="WP_154543579.1">
    <property type="nucleotide sequence ID" value="NZ_VUMY01000004.1"/>
</dbReference>
<feature type="binding site" evidence="7">
    <location>
        <position position="151"/>
    </location>
    <ligand>
        <name>ATP</name>
        <dbReference type="ChEBI" id="CHEBI:30616"/>
    </ligand>
</feature>
<dbReference type="Gene3D" id="3.30.470.20">
    <property type="entry name" value="ATP-grasp fold, B domain"/>
    <property type="match status" value="1"/>
</dbReference>
<dbReference type="SUPFAM" id="SSF56059">
    <property type="entry name" value="Glutathione synthetase ATP-binding domain-like"/>
    <property type="match status" value="1"/>
</dbReference>
<dbReference type="PANTHER" id="PTHR43055">
    <property type="entry name" value="FORMATE-DEPENDENT PHOSPHORIBOSYLGLYCINAMIDE FORMYLTRANSFERASE"/>
    <property type="match status" value="1"/>
</dbReference>
<feature type="domain" description="ATP-grasp" evidence="8">
    <location>
        <begin position="115"/>
        <end position="337"/>
    </location>
</feature>
<dbReference type="Proteomes" id="UP000442535">
    <property type="component" value="Unassembled WGS sequence"/>
</dbReference>
<dbReference type="SUPFAM" id="SSF51246">
    <property type="entry name" value="Rudiment single hybrid motif"/>
    <property type="match status" value="1"/>
</dbReference>
<accession>A0A7K0K279</accession>
<keyword evidence="2 7" id="KW-0479">Metal-binding</keyword>
<evidence type="ECO:0000256" key="7">
    <source>
        <dbReference type="HAMAP-Rule" id="MF_01643"/>
    </source>
</evidence>
<keyword evidence="9" id="KW-0808">Transferase</keyword>
<dbReference type="PANTHER" id="PTHR43055:SF1">
    <property type="entry name" value="FORMATE-DEPENDENT PHOSPHORIBOSYLGLYCINAMIDE FORMYLTRANSFERASE"/>
    <property type="match status" value="1"/>
</dbReference>
<feature type="binding site" evidence="7">
    <location>
        <position position="110"/>
    </location>
    <ligand>
        <name>ATP</name>
        <dbReference type="ChEBI" id="CHEBI:30616"/>
    </ligand>
</feature>
<evidence type="ECO:0000256" key="2">
    <source>
        <dbReference type="ARBA" id="ARBA00022723"/>
    </source>
</evidence>
<dbReference type="InterPro" id="IPR005862">
    <property type="entry name" value="PurT"/>
</dbReference>
<keyword evidence="4 7" id="KW-0658">Purine biosynthesis</keyword>
<feature type="binding site" evidence="7">
    <location>
        <position position="315"/>
    </location>
    <ligand>
        <name>N(1)-(5-phospho-beta-D-ribosyl)glycinamide</name>
        <dbReference type="ChEBI" id="CHEBI:143788"/>
    </ligand>
</feature>
<feature type="binding site" evidence="7">
    <location>
        <position position="199"/>
    </location>
    <ligand>
        <name>ATP</name>
        <dbReference type="ChEBI" id="CHEBI:30616"/>
    </ligand>
</feature>
<keyword evidence="6 7" id="KW-0460">Magnesium</keyword>
<dbReference type="InterPro" id="IPR054350">
    <property type="entry name" value="PurT/PurK_preATP-grasp"/>
</dbReference>
<dbReference type="GO" id="GO:0043815">
    <property type="term" value="F:phosphoribosylglycinamide formyltransferase 2 activity"/>
    <property type="evidence" value="ECO:0007669"/>
    <property type="project" value="UniProtKB-UniRule"/>
</dbReference>
<dbReference type="InterPro" id="IPR013815">
    <property type="entry name" value="ATP_grasp_subdomain_1"/>
</dbReference>
<feature type="binding site" evidence="7">
    <location>
        <position position="388"/>
    </location>
    <ligand>
        <name>N(1)-(5-phospho-beta-D-ribosyl)glycinamide</name>
        <dbReference type="ChEBI" id="CHEBI:143788"/>
    </ligand>
</feature>
<dbReference type="GO" id="GO:0004644">
    <property type="term" value="F:phosphoribosylglycinamide formyltransferase activity"/>
    <property type="evidence" value="ECO:0007669"/>
    <property type="project" value="InterPro"/>
</dbReference>
<evidence type="ECO:0000259" key="8">
    <source>
        <dbReference type="PROSITE" id="PS50975"/>
    </source>
</evidence>
<sequence>MTFPVTFPAKILILGSGELGKELTISLQRLGCHVIACDSYAGAPAMQVATESRVLDMTDSAGLERLIAETAPDLVVPEVEKLAVAALVAAADRGTRVIPSARVVELTFDRQGIRTLAAEHAKVPTSRYAFADSLESLRAAASEVGFPCFVKPTMSSSGHGQSRVADASELEAAWNEAQAGARAETGRVIVEEQIDFDFEITLLTVRHLDTTGTVETSFCAPIGHRQVSGDYVESWQPQQMTPELLAKAQATSKAVLDALAQETMRAAGGCGSGMESSAGSANADATNPMLGIFGVEMFIKGDEVYFSELSPRPHDTGMVTMITQPQSEFDLHARAILGLPLDTSMYPHVPAGASTPLKSPVESEDPRYSNVDAALSVGSDVQVRIFGKPVAHVGRRMAVALATGADTNSARARGKAAIEKLQIS</sequence>
<protein>
    <recommendedName>
        <fullName evidence="7">Formate-dependent phosphoribosylglycinamide formyltransferase</fullName>
        <ecNumber evidence="7">6.3.1.21</ecNumber>
    </recommendedName>
    <alternativeName>
        <fullName evidence="7">5'-phosphoribosylglycinamide transformylase 2</fullName>
    </alternativeName>
    <alternativeName>
        <fullName evidence="7">Formate-dependent GAR transformylase</fullName>
    </alternativeName>
    <alternativeName>
        <fullName evidence="7">GAR transformylase 2</fullName>
        <shortName evidence="7">GART 2</shortName>
    </alternativeName>
    <alternativeName>
        <fullName evidence="7">Non-folate glycinamide ribonucleotide transformylase</fullName>
    </alternativeName>
    <alternativeName>
        <fullName evidence="7">Phosphoribosylglycinamide formyltransferase 2</fullName>
    </alternativeName>
</protein>
<dbReference type="AlphaFoldDB" id="A0A7K0K279"/>
<feature type="binding site" evidence="7">
    <location>
        <position position="78"/>
    </location>
    <ligand>
        <name>N(1)-(5-phospho-beta-D-ribosyl)glycinamide</name>
        <dbReference type="ChEBI" id="CHEBI:143788"/>
    </ligand>
</feature>
<comment type="similarity">
    <text evidence="7">Belongs to the PurK/PurT family.</text>
</comment>
<dbReference type="InterPro" id="IPR016185">
    <property type="entry name" value="PreATP-grasp_dom_sf"/>
</dbReference>
<reference evidence="9 10" key="1">
    <citation type="submission" date="2019-08" db="EMBL/GenBank/DDBJ databases">
        <title>In-depth cultivation of the pig gut microbiome towards novel bacterial diversity and tailored functional studies.</title>
        <authorList>
            <person name="Wylensek D."/>
            <person name="Hitch T.C.A."/>
            <person name="Clavel T."/>
        </authorList>
    </citation>
    <scope>NUCLEOTIDE SEQUENCE [LARGE SCALE GENOMIC DNA]</scope>
    <source>
        <strain evidence="9 10">RF-GAM-744-WT-7</strain>
    </source>
</reference>
<dbReference type="InterPro" id="IPR011761">
    <property type="entry name" value="ATP-grasp"/>
</dbReference>
<feature type="binding site" evidence="7">
    <location>
        <position position="296"/>
    </location>
    <ligand>
        <name>Mg(2+)</name>
        <dbReference type="ChEBI" id="CHEBI:18420"/>
    </ligand>
</feature>
<dbReference type="GO" id="GO:0006189">
    <property type="term" value="P:'de novo' IMP biosynthetic process"/>
    <property type="evidence" value="ECO:0007669"/>
    <property type="project" value="UniProtKB-UniRule"/>
</dbReference>
<evidence type="ECO:0000256" key="4">
    <source>
        <dbReference type="ARBA" id="ARBA00022755"/>
    </source>
</evidence>